<dbReference type="OrthoDB" id="2269034at2759"/>
<name>A0A165HF82_EXIGL</name>
<dbReference type="InParanoid" id="A0A165HF82"/>
<dbReference type="InterPro" id="IPR032675">
    <property type="entry name" value="LRR_dom_sf"/>
</dbReference>
<dbReference type="AlphaFoldDB" id="A0A165HF82"/>
<dbReference type="Pfam" id="PF12937">
    <property type="entry name" value="F-box-like"/>
    <property type="match status" value="1"/>
</dbReference>
<dbReference type="SMART" id="SM00256">
    <property type="entry name" value="FBOX"/>
    <property type="match status" value="1"/>
</dbReference>
<dbReference type="Proteomes" id="UP000077266">
    <property type="component" value="Unassembled WGS sequence"/>
</dbReference>
<dbReference type="InterPro" id="IPR036047">
    <property type="entry name" value="F-box-like_dom_sf"/>
</dbReference>
<dbReference type="PANTHER" id="PTHR38926:SF72">
    <property type="entry name" value="IM:7136021-RELATED"/>
    <property type="match status" value="1"/>
</dbReference>
<dbReference type="Gene3D" id="3.80.10.10">
    <property type="entry name" value="Ribonuclease Inhibitor"/>
    <property type="match status" value="1"/>
</dbReference>
<proteinExistence type="predicted"/>
<evidence type="ECO:0000313" key="2">
    <source>
        <dbReference type="EMBL" id="KZV91882.1"/>
    </source>
</evidence>
<reference evidence="2 3" key="1">
    <citation type="journal article" date="2016" name="Mol. Biol. Evol.">
        <title>Comparative Genomics of Early-Diverging Mushroom-Forming Fungi Provides Insights into the Origins of Lignocellulose Decay Capabilities.</title>
        <authorList>
            <person name="Nagy L.G."/>
            <person name="Riley R."/>
            <person name="Tritt A."/>
            <person name="Adam C."/>
            <person name="Daum C."/>
            <person name="Floudas D."/>
            <person name="Sun H."/>
            <person name="Yadav J.S."/>
            <person name="Pangilinan J."/>
            <person name="Larsson K.H."/>
            <person name="Matsuura K."/>
            <person name="Barry K."/>
            <person name="Labutti K."/>
            <person name="Kuo R."/>
            <person name="Ohm R.A."/>
            <person name="Bhattacharya S.S."/>
            <person name="Shirouzu T."/>
            <person name="Yoshinaga Y."/>
            <person name="Martin F.M."/>
            <person name="Grigoriev I.V."/>
            <person name="Hibbett D.S."/>
        </authorList>
    </citation>
    <scope>NUCLEOTIDE SEQUENCE [LARGE SCALE GENOMIC DNA]</scope>
    <source>
        <strain evidence="2 3">HHB12029</strain>
    </source>
</reference>
<protein>
    <recommendedName>
        <fullName evidence="1">F-box domain-containing protein</fullName>
    </recommendedName>
</protein>
<gene>
    <name evidence="2" type="ORF">EXIGLDRAFT_769475</name>
</gene>
<accession>A0A165HF82</accession>
<keyword evidence="3" id="KW-1185">Reference proteome</keyword>
<organism evidence="2 3">
    <name type="scientific">Exidia glandulosa HHB12029</name>
    <dbReference type="NCBI Taxonomy" id="1314781"/>
    <lineage>
        <taxon>Eukaryota</taxon>
        <taxon>Fungi</taxon>
        <taxon>Dikarya</taxon>
        <taxon>Basidiomycota</taxon>
        <taxon>Agaricomycotina</taxon>
        <taxon>Agaricomycetes</taxon>
        <taxon>Auriculariales</taxon>
        <taxon>Exidiaceae</taxon>
        <taxon>Exidia</taxon>
    </lineage>
</organism>
<evidence type="ECO:0000313" key="3">
    <source>
        <dbReference type="Proteomes" id="UP000077266"/>
    </source>
</evidence>
<evidence type="ECO:0000259" key="1">
    <source>
        <dbReference type="PROSITE" id="PS50181"/>
    </source>
</evidence>
<dbReference type="PROSITE" id="PS50181">
    <property type="entry name" value="FBOX"/>
    <property type="match status" value="1"/>
</dbReference>
<dbReference type="EMBL" id="KV426018">
    <property type="protein sequence ID" value="KZV91882.1"/>
    <property type="molecule type" value="Genomic_DNA"/>
</dbReference>
<feature type="domain" description="F-box" evidence="1">
    <location>
        <begin position="65"/>
        <end position="112"/>
    </location>
</feature>
<dbReference type="PANTHER" id="PTHR38926">
    <property type="entry name" value="F-BOX DOMAIN CONTAINING PROTEIN, EXPRESSED"/>
    <property type="match status" value="1"/>
</dbReference>
<dbReference type="InterPro" id="IPR001810">
    <property type="entry name" value="F-box_dom"/>
</dbReference>
<dbReference type="Gene3D" id="1.20.1280.50">
    <property type="match status" value="1"/>
</dbReference>
<dbReference type="SUPFAM" id="SSF81383">
    <property type="entry name" value="F-box domain"/>
    <property type="match status" value="1"/>
</dbReference>
<sequence>MSGSAATQHLQQQLLPGATSVFSSALQLLGRDLDDASAVENLALEARNIVQSALASVLREYNLRFSLWRRLPDELWCMIWRDLPMNDRMRVSHVCSAWRKLAVSTPHIWRSLEVVSERIRSGPQCKSKACPSVQERNNMQLVSLLLKRSLRIPLHMRVLITWPDQAIMGDLAKLLLRHVARLEVLHFDTVDGNMPQEFLDYFLNFPSLRTLTCISSPPPQLHGSRSRSHTTEDTVRFVLPPISAPQLHTLRTGGPLMFEKDDDDKAILLPSVTTFETTIAEPADLTVALLAYFPRLQHLSIRFAPHASWERDFRASGDVVEELSRIPSFSASEVHALNEPLVMDLLRASRRSALSVTYTDRYANTPRAYELCADVKRSAQLTCHPSRGENVYEMVTFAVVTEDGLRRDIGNCYPINLDPIWKHLDSAWVTSLSVGAEQWRSLLWYSTPPLSSLQLLEIALPRKFDLASLPTNDAGGAVSPPQFDSLEVLRLVDVEGRGVSVKAKALAKFVRYLRHGQDLKVLALRRVSQNRPVTLNASDNDDECAAIVPARRLPTELWISIFNLAAATPIDSHNLTAKPSRSTADYTPAQYAASMDARRVFCLICRQLYGPASTLLFRFVWLHKRGQARRLAQALQGRPQLGSLIRRLDVDTSSNPAAILVSALDVRDILLHTTGLITFIDNCSTYTNVGQHDAQYSAMMPELSSLCRDTLRHLHVSCYPERRPWTALVEPFTLCPSLHTLEIDFSTNNGSAVQSAATAQLPLHFLELRVLEITLSSTHDRAMNQVLSAVAGWSLPRLETMRLLRTIPDGPGILQIVAAHGARLLRLDLGTLVSARDVVATNAPNLRKLSITVRKPADLISYALPPSHLSLEEIDIHNVLPATALSPGSLLGVFAAHAGIYWDRDAKPSPAICDGAVGQLGRGTETR</sequence>